<evidence type="ECO:0000313" key="4">
    <source>
        <dbReference type="Ensembl" id="ENSAMXP00005003990.1"/>
    </source>
</evidence>
<keyword evidence="1" id="KW-0430">Lectin</keyword>
<dbReference type="Ensembl" id="ENSAMXT00005004548.1">
    <property type="protein sequence ID" value="ENSAMXP00005003990.1"/>
    <property type="gene ID" value="ENSAMXG00005002470.1"/>
</dbReference>
<feature type="domain" description="C-type lectin" evidence="3">
    <location>
        <begin position="47"/>
        <end position="156"/>
    </location>
</feature>
<dbReference type="InterPro" id="IPR050111">
    <property type="entry name" value="C-type_lectin/snaclec_domain"/>
</dbReference>
<dbReference type="InterPro" id="IPR016186">
    <property type="entry name" value="C-type_lectin-like/link_sf"/>
</dbReference>
<dbReference type="PROSITE" id="PS00615">
    <property type="entry name" value="C_TYPE_LECTIN_1"/>
    <property type="match status" value="1"/>
</dbReference>
<organism evidence="4 5">
    <name type="scientific">Astyanax mexicanus</name>
    <name type="common">Blind cave fish</name>
    <name type="synonym">Astyanax fasciatus mexicanus</name>
    <dbReference type="NCBI Taxonomy" id="7994"/>
    <lineage>
        <taxon>Eukaryota</taxon>
        <taxon>Metazoa</taxon>
        <taxon>Chordata</taxon>
        <taxon>Craniata</taxon>
        <taxon>Vertebrata</taxon>
        <taxon>Euteleostomi</taxon>
        <taxon>Actinopterygii</taxon>
        <taxon>Neopterygii</taxon>
        <taxon>Teleostei</taxon>
        <taxon>Ostariophysi</taxon>
        <taxon>Characiformes</taxon>
        <taxon>Characoidei</taxon>
        <taxon>Acestrorhamphidae</taxon>
        <taxon>Acestrorhamphinae</taxon>
        <taxon>Astyanax</taxon>
    </lineage>
</organism>
<dbReference type="Proteomes" id="UP000694621">
    <property type="component" value="Unplaced"/>
</dbReference>
<dbReference type="InterPro" id="IPR033989">
    <property type="entry name" value="CD209-like_CTLD"/>
</dbReference>
<dbReference type="AlphaFoldDB" id="A0A8B9GVK2"/>
<dbReference type="CDD" id="cd03590">
    <property type="entry name" value="CLECT_DC-SIGN_like"/>
    <property type="match status" value="1"/>
</dbReference>
<protein>
    <recommendedName>
        <fullName evidence="3">C-type lectin domain-containing protein</fullName>
    </recommendedName>
</protein>
<evidence type="ECO:0000259" key="3">
    <source>
        <dbReference type="PROSITE" id="PS50041"/>
    </source>
</evidence>
<evidence type="ECO:0000313" key="5">
    <source>
        <dbReference type="Proteomes" id="UP000694621"/>
    </source>
</evidence>
<name>A0A8B9GVK2_ASTMX</name>
<dbReference type="InterPro" id="IPR016187">
    <property type="entry name" value="CTDL_fold"/>
</dbReference>
<dbReference type="InterPro" id="IPR001304">
    <property type="entry name" value="C-type_lectin-like"/>
</dbReference>
<evidence type="ECO:0000256" key="1">
    <source>
        <dbReference type="ARBA" id="ARBA00022734"/>
    </source>
</evidence>
<accession>A0A8B9GVK2</accession>
<dbReference type="SMART" id="SM00034">
    <property type="entry name" value="CLECT"/>
    <property type="match status" value="1"/>
</dbReference>
<dbReference type="PANTHER" id="PTHR22803">
    <property type="entry name" value="MANNOSE, PHOSPHOLIPASE, LECTIN RECEPTOR RELATED"/>
    <property type="match status" value="1"/>
</dbReference>
<reference evidence="4" key="1">
    <citation type="submission" date="2025-08" db="UniProtKB">
        <authorList>
            <consortium name="Ensembl"/>
        </authorList>
    </citation>
    <scope>IDENTIFICATION</scope>
</reference>
<sequence length="163" mass="19545">FQWTPCRRSHSFNENEAKILKPESVDRSRDQRREKDLKASKEGWIFFSSSLYYASTGKKIWTESRDYCRDRGADLVIINSREEQDFINMLRKEKMVWIGLSDGETERVWKWVDGSELITGFWRNGEPNGNRNEDCVITERNWSDYPCNRQFNWICEKRILMTV</sequence>
<dbReference type="Gene3D" id="3.10.100.10">
    <property type="entry name" value="Mannose-Binding Protein A, subunit A"/>
    <property type="match status" value="1"/>
</dbReference>
<keyword evidence="2" id="KW-1015">Disulfide bond</keyword>
<dbReference type="PROSITE" id="PS50041">
    <property type="entry name" value="C_TYPE_LECTIN_2"/>
    <property type="match status" value="1"/>
</dbReference>
<dbReference type="GO" id="GO:0030246">
    <property type="term" value="F:carbohydrate binding"/>
    <property type="evidence" value="ECO:0007669"/>
    <property type="project" value="UniProtKB-KW"/>
</dbReference>
<dbReference type="SUPFAM" id="SSF56436">
    <property type="entry name" value="C-type lectin-like"/>
    <property type="match status" value="1"/>
</dbReference>
<dbReference type="InterPro" id="IPR018378">
    <property type="entry name" value="C-type_lectin_CS"/>
</dbReference>
<dbReference type="Pfam" id="PF00059">
    <property type="entry name" value="Lectin_C"/>
    <property type="match status" value="1"/>
</dbReference>
<proteinExistence type="predicted"/>
<evidence type="ECO:0000256" key="2">
    <source>
        <dbReference type="ARBA" id="ARBA00023157"/>
    </source>
</evidence>